<name>A0A1F6CIU5_9BACT</name>
<dbReference type="STRING" id="1798481.A2678_02860"/>
<dbReference type="EMBL" id="MFKU01000008">
    <property type="protein sequence ID" value="OGG48792.1"/>
    <property type="molecule type" value="Genomic_DNA"/>
</dbReference>
<evidence type="ECO:0000313" key="3">
    <source>
        <dbReference type="Proteomes" id="UP000178815"/>
    </source>
</evidence>
<feature type="transmembrane region" description="Helical" evidence="1">
    <location>
        <begin position="7"/>
        <end position="28"/>
    </location>
</feature>
<evidence type="ECO:0000256" key="1">
    <source>
        <dbReference type="SAM" id="Phobius"/>
    </source>
</evidence>
<sequence length="186" mass="20719">MKTSHRGFVVPLVLLIIALLIGGGAYVYNQLQSDKAPATSVNESKPPMVPPEGWTNDTAAGMQFSYPSDWQKTTKTADTSTTITFEIPNKDSNDLYGEVFIIKHYPVLSDLTLETWWLETINHGKYSIKKTTLAGFPTYILGLPESDAPPRYIFIVKTKDSRSLIFDITARGETVSKVLMTLQTIK</sequence>
<reference evidence="2 3" key="1">
    <citation type="journal article" date="2016" name="Nat. Commun.">
        <title>Thousands of microbial genomes shed light on interconnected biogeochemical processes in an aquifer system.</title>
        <authorList>
            <person name="Anantharaman K."/>
            <person name="Brown C.T."/>
            <person name="Hug L.A."/>
            <person name="Sharon I."/>
            <person name="Castelle C.J."/>
            <person name="Probst A.J."/>
            <person name="Thomas B.C."/>
            <person name="Singh A."/>
            <person name="Wilkins M.J."/>
            <person name="Karaoz U."/>
            <person name="Brodie E.L."/>
            <person name="Williams K.H."/>
            <person name="Hubbard S.S."/>
            <person name="Banfield J.F."/>
        </authorList>
    </citation>
    <scope>NUCLEOTIDE SEQUENCE [LARGE SCALE GENOMIC DNA]</scope>
</reference>
<proteinExistence type="predicted"/>
<gene>
    <name evidence="2" type="ORF">A2678_02860</name>
</gene>
<protein>
    <submittedName>
        <fullName evidence="2">Uncharacterized protein</fullName>
    </submittedName>
</protein>
<keyword evidence="1" id="KW-0812">Transmembrane</keyword>
<dbReference type="Proteomes" id="UP000178815">
    <property type="component" value="Unassembled WGS sequence"/>
</dbReference>
<evidence type="ECO:0000313" key="2">
    <source>
        <dbReference type="EMBL" id="OGG48792.1"/>
    </source>
</evidence>
<keyword evidence="1" id="KW-1133">Transmembrane helix</keyword>
<comment type="caution">
    <text evidence="2">The sequence shown here is derived from an EMBL/GenBank/DDBJ whole genome shotgun (WGS) entry which is preliminary data.</text>
</comment>
<keyword evidence="1" id="KW-0472">Membrane</keyword>
<accession>A0A1F6CIU5</accession>
<dbReference type="AlphaFoldDB" id="A0A1F6CIU5"/>
<organism evidence="2 3">
    <name type="scientific">Candidatus Kaiserbacteria bacterium RIFCSPHIGHO2_01_FULL_53_31</name>
    <dbReference type="NCBI Taxonomy" id="1798481"/>
    <lineage>
        <taxon>Bacteria</taxon>
        <taxon>Candidatus Kaiseribacteriota</taxon>
    </lineage>
</organism>